<keyword evidence="1" id="KW-0614">Plasmid</keyword>
<sequence>MSRSRRSFSPDLLDKLRAMTPQETLDSLGIYWKRDPDFVPVKNARTLRLYVSIDGGVIELLATGPKWYDTRMDKGGGGAIDLAMHLFRLDFVQAVKRLSDTVSV</sequence>
<gene>
    <name evidence="1" type="ORF">D0360_00053</name>
</gene>
<evidence type="ECO:0008006" key="2">
    <source>
        <dbReference type="Google" id="ProtNLM"/>
    </source>
</evidence>
<proteinExistence type="predicted"/>
<geneLocation type="plasmid" evidence="1">
    <name>p10-396</name>
</geneLocation>
<reference evidence="1" key="1">
    <citation type="journal article" date="2018" name="Vet. Microbiol.">
        <title>Characterization of plasmids harboring blaCTX-M genes in Escherichia coli from French pigs.</title>
        <authorList>
            <person name="Lucas P."/>
            <person name="Jouy E."/>
            <person name="Le Devendec L."/>
            <person name="de Boisseson C."/>
            <person name="Perrin-Guyomard A."/>
            <person name="Jove T."/>
            <person name="Blanchard Y."/>
            <person name="Touzain F."/>
            <person name="Kempf I."/>
        </authorList>
    </citation>
    <scope>NUCLEOTIDE SEQUENCE</scope>
    <source>
        <strain evidence="1">10-396</strain>
        <plasmid evidence="1">p10-396</plasmid>
    </source>
</reference>
<evidence type="ECO:0000313" key="1">
    <source>
        <dbReference type="EMBL" id="AYU68187.1"/>
    </source>
</evidence>
<accession>A0A3G4RR39</accession>
<dbReference type="SUPFAM" id="SSF57783">
    <property type="entry name" value="Zinc beta-ribbon"/>
    <property type="match status" value="1"/>
</dbReference>
<dbReference type="AlphaFoldDB" id="A0A3G4RR39"/>
<protein>
    <recommendedName>
        <fullName evidence="2">DNA primase</fullName>
    </recommendedName>
</protein>
<dbReference type="SMR" id="A0A3G4RR39"/>
<organism evidence="1">
    <name type="scientific">Escherichia coli</name>
    <dbReference type="NCBI Taxonomy" id="562"/>
    <lineage>
        <taxon>Bacteria</taxon>
        <taxon>Pseudomonadati</taxon>
        <taxon>Pseudomonadota</taxon>
        <taxon>Gammaproteobacteria</taxon>
        <taxon>Enterobacterales</taxon>
        <taxon>Enterobacteriaceae</taxon>
        <taxon>Escherichia</taxon>
    </lineage>
</organism>
<name>A0A3G4RR39_ECOLX</name>
<dbReference type="EMBL" id="MH846965">
    <property type="protein sequence ID" value="AYU68187.1"/>
    <property type="molecule type" value="Genomic_DNA"/>
</dbReference>